<name>A0A240AMB5_CLOCO</name>
<feature type="transmembrane region" description="Helical" evidence="8">
    <location>
        <begin position="208"/>
        <end position="229"/>
    </location>
</feature>
<dbReference type="Proteomes" id="UP000198811">
    <property type="component" value="Unassembled WGS sequence"/>
</dbReference>
<dbReference type="STRING" id="1494.SAMN05216497_1272"/>
<evidence type="ECO:0000256" key="5">
    <source>
        <dbReference type="ARBA" id="ARBA00022692"/>
    </source>
</evidence>
<protein>
    <recommendedName>
        <fullName evidence="8">Probable membrane transporter protein</fullName>
    </recommendedName>
</protein>
<evidence type="ECO:0000256" key="1">
    <source>
        <dbReference type="ARBA" id="ARBA00004651"/>
    </source>
</evidence>
<dbReference type="InterPro" id="IPR052017">
    <property type="entry name" value="TSUP"/>
</dbReference>
<feature type="transmembrane region" description="Helical" evidence="8">
    <location>
        <begin position="81"/>
        <end position="98"/>
    </location>
</feature>
<evidence type="ECO:0000313" key="12">
    <source>
        <dbReference type="Proteomes" id="UP000250223"/>
    </source>
</evidence>
<dbReference type="AlphaFoldDB" id="A0A240AMB5"/>
<dbReference type="PANTHER" id="PTHR30269:SF0">
    <property type="entry name" value="MEMBRANE TRANSPORTER PROTEIN YFCA-RELATED"/>
    <property type="match status" value="1"/>
</dbReference>
<dbReference type="Proteomes" id="UP000250223">
    <property type="component" value="Unassembled WGS sequence"/>
</dbReference>
<dbReference type="Pfam" id="PF01925">
    <property type="entry name" value="TauE"/>
    <property type="match status" value="1"/>
</dbReference>
<keyword evidence="3" id="KW-0813">Transport</keyword>
<dbReference type="GO" id="GO:0005886">
    <property type="term" value="C:plasma membrane"/>
    <property type="evidence" value="ECO:0007669"/>
    <property type="project" value="UniProtKB-SubCell"/>
</dbReference>
<feature type="transmembrane region" description="Helical" evidence="8">
    <location>
        <begin position="104"/>
        <end position="122"/>
    </location>
</feature>
<feature type="transmembrane region" description="Helical" evidence="8">
    <location>
        <begin position="142"/>
        <end position="170"/>
    </location>
</feature>
<keyword evidence="11" id="KW-1185">Reference proteome</keyword>
<evidence type="ECO:0000313" key="11">
    <source>
        <dbReference type="Proteomes" id="UP000198811"/>
    </source>
</evidence>
<reference evidence="9 11" key="1">
    <citation type="submission" date="2016-10" db="EMBL/GenBank/DDBJ databases">
        <authorList>
            <person name="Varghese N."/>
            <person name="Submissions S."/>
        </authorList>
    </citation>
    <scope>NUCLEOTIDE SEQUENCE [LARGE SCALE GENOMIC DNA]</scope>
    <source>
        <strain evidence="9 11">NLAE-zl-C224</strain>
    </source>
</reference>
<organism evidence="10 12">
    <name type="scientific">Clostridium cochlearium</name>
    <dbReference type="NCBI Taxonomy" id="1494"/>
    <lineage>
        <taxon>Bacteria</taxon>
        <taxon>Bacillati</taxon>
        <taxon>Bacillota</taxon>
        <taxon>Clostridia</taxon>
        <taxon>Eubacteriales</taxon>
        <taxon>Clostridiaceae</taxon>
        <taxon>Clostridium</taxon>
    </lineage>
</organism>
<dbReference type="PANTHER" id="PTHR30269">
    <property type="entry name" value="TRANSMEMBRANE PROTEIN YFCA"/>
    <property type="match status" value="1"/>
</dbReference>
<evidence type="ECO:0000313" key="9">
    <source>
        <dbReference type="EMBL" id="SDL38938.1"/>
    </source>
</evidence>
<proteinExistence type="inferred from homology"/>
<evidence type="ECO:0000256" key="8">
    <source>
        <dbReference type="RuleBase" id="RU363041"/>
    </source>
</evidence>
<accession>A0A240AMB5</accession>
<comment type="similarity">
    <text evidence="2 8">Belongs to the 4-toluene sulfonate uptake permease (TSUP) (TC 2.A.102) family.</text>
</comment>
<gene>
    <name evidence="10" type="primary">yfcA</name>
    <name evidence="10" type="ORF">NCTC13028_01846</name>
    <name evidence="9" type="ORF">SAMN05216497_1272</name>
</gene>
<keyword evidence="6 8" id="KW-1133">Transmembrane helix</keyword>
<dbReference type="InterPro" id="IPR002781">
    <property type="entry name" value="TM_pro_TauE-like"/>
</dbReference>
<keyword evidence="5 8" id="KW-0812">Transmembrane</keyword>
<evidence type="ECO:0000256" key="6">
    <source>
        <dbReference type="ARBA" id="ARBA00022989"/>
    </source>
</evidence>
<dbReference type="GeneID" id="70577598"/>
<keyword evidence="4 8" id="KW-1003">Cell membrane</keyword>
<evidence type="ECO:0000256" key="2">
    <source>
        <dbReference type="ARBA" id="ARBA00009142"/>
    </source>
</evidence>
<reference evidence="10 12" key="2">
    <citation type="submission" date="2018-06" db="EMBL/GenBank/DDBJ databases">
        <authorList>
            <consortium name="Pathogen Informatics"/>
            <person name="Doyle S."/>
        </authorList>
    </citation>
    <scope>NUCLEOTIDE SEQUENCE [LARGE SCALE GENOMIC DNA]</scope>
    <source>
        <strain evidence="10 12">NCTC13028</strain>
    </source>
</reference>
<keyword evidence="7 8" id="KW-0472">Membrane</keyword>
<evidence type="ECO:0000256" key="7">
    <source>
        <dbReference type="ARBA" id="ARBA00023136"/>
    </source>
</evidence>
<evidence type="ECO:0000256" key="4">
    <source>
        <dbReference type="ARBA" id="ARBA00022475"/>
    </source>
</evidence>
<evidence type="ECO:0000256" key="3">
    <source>
        <dbReference type="ARBA" id="ARBA00022448"/>
    </source>
</evidence>
<dbReference type="EMBL" id="FNGL01000027">
    <property type="protein sequence ID" value="SDL38938.1"/>
    <property type="molecule type" value="Genomic_DNA"/>
</dbReference>
<evidence type="ECO:0000313" key="10">
    <source>
        <dbReference type="EMBL" id="SQB35230.1"/>
    </source>
</evidence>
<dbReference type="RefSeq" id="WP_171303290.1">
    <property type="nucleotide sequence ID" value="NZ_CP173238.1"/>
</dbReference>
<comment type="subcellular location">
    <subcellularLocation>
        <location evidence="1 8">Cell membrane</location>
        <topology evidence="1 8">Multi-pass membrane protein</topology>
    </subcellularLocation>
</comment>
<dbReference type="EMBL" id="UAWC01000023">
    <property type="protein sequence ID" value="SQB35230.1"/>
    <property type="molecule type" value="Genomic_DNA"/>
</dbReference>
<sequence length="258" mass="27653">MLANAPMIYKVLFLCAAGFLSAFVDAIAGGGGLISLPAYFMVGFPPHYTLGTNKFSATCGSMVSTFKFAQSGKVDKDIMKKLLPFTLLGASAGVFTVLLIDSSVLKPIVLVLLLGVGIYSFFSKSVGLEDNFKGINKRNMMLGTILAFSMGFYDGFFGPGVGSFLIFGLIKIYGFDFVRASGNAKAMNLTSNATSLILFAINGKIRYLLGIPMTLFMILGAQVGTKLALKEGSKFIKPVFVTMSLAIAGKMLFEMFKM</sequence>
<feature type="transmembrane region" description="Helical" evidence="8">
    <location>
        <begin position="235"/>
        <end position="253"/>
    </location>
</feature>